<keyword evidence="2" id="KW-1185">Reference proteome</keyword>
<protein>
    <submittedName>
        <fullName evidence="1">Uncharacterized protein</fullName>
    </submittedName>
</protein>
<name>A0AAV6PFB7_SOLSE</name>
<comment type="caution">
    <text evidence="1">The sequence shown here is derived from an EMBL/GenBank/DDBJ whole genome shotgun (WGS) entry which is preliminary data.</text>
</comment>
<accession>A0AAV6PFB7</accession>
<organism evidence="1 2">
    <name type="scientific">Solea senegalensis</name>
    <name type="common">Senegalese sole</name>
    <dbReference type="NCBI Taxonomy" id="28829"/>
    <lineage>
        <taxon>Eukaryota</taxon>
        <taxon>Metazoa</taxon>
        <taxon>Chordata</taxon>
        <taxon>Craniata</taxon>
        <taxon>Vertebrata</taxon>
        <taxon>Euteleostomi</taxon>
        <taxon>Actinopterygii</taxon>
        <taxon>Neopterygii</taxon>
        <taxon>Teleostei</taxon>
        <taxon>Neoteleostei</taxon>
        <taxon>Acanthomorphata</taxon>
        <taxon>Carangaria</taxon>
        <taxon>Pleuronectiformes</taxon>
        <taxon>Pleuronectoidei</taxon>
        <taxon>Soleidae</taxon>
        <taxon>Solea</taxon>
    </lineage>
</organism>
<dbReference type="EMBL" id="JAGKHQ010001353">
    <property type="protein sequence ID" value="KAG7457427.1"/>
    <property type="molecule type" value="Genomic_DNA"/>
</dbReference>
<proteinExistence type="predicted"/>
<evidence type="ECO:0000313" key="1">
    <source>
        <dbReference type="EMBL" id="KAG7457427.1"/>
    </source>
</evidence>
<evidence type="ECO:0000313" key="2">
    <source>
        <dbReference type="Proteomes" id="UP000693946"/>
    </source>
</evidence>
<dbReference type="AlphaFoldDB" id="A0AAV6PFB7"/>
<reference evidence="1 2" key="1">
    <citation type="journal article" date="2021" name="Sci. Rep.">
        <title>Chromosome anchoring in Senegalese sole (Solea senegalensis) reveals sex-associated markers and genome rearrangements in flatfish.</title>
        <authorList>
            <person name="Guerrero-Cozar I."/>
            <person name="Gomez-Garrido J."/>
            <person name="Berbel C."/>
            <person name="Martinez-Blanch J.F."/>
            <person name="Alioto T."/>
            <person name="Claros M.G."/>
            <person name="Gagnaire P.A."/>
            <person name="Manchado M."/>
        </authorList>
    </citation>
    <scope>NUCLEOTIDE SEQUENCE [LARGE SCALE GENOMIC DNA]</scope>
    <source>
        <strain evidence="1">Sse05_10M</strain>
    </source>
</reference>
<sequence length="110" mass="12950">MMCERRESLCLSDCAEFHHLVLPWRRDPVGSHLNQSLEKHTEPWSGVTDGTCQPHSCFSARIFHRSRHRVESELHTTWSHFTEQTVHFLCEREVNLKKKIKLTSGKRTQP</sequence>
<gene>
    <name evidence="1" type="ORF">JOB18_048171</name>
</gene>
<dbReference type="Proteomes" id="UP000693946">
    <property type="component" value="Unassembled WGS sequence"/>
</dbReference>